<protein>
    <submittedName>
        <fullName evidence="1">CLUMA_CG018726, isoform A</fullName>
    </submittedName>
</protein>
<keyword evidence="2" id="KW-1185">Reference proteome</keyword>
<dbReference type="EMBL" id="CVRI01000065">
    <property type="protein sequence ID" value="CRL05694.1"/>
    <property type="molecule type" value="Genomic_DNA"/>
</dbReference>
<evidence type="ECO:0000313" key="1">
    <source>
        <dbReference type="EMBL" id="CRL05694.1"/>
    </source>
</evidence>
<reference evidence="1 2" key="1">
    <citation type="submission" date="2015-04" db="EMBL/GenBank/DDBJ databases">
        <authorList>
            <person name="Syromyatnikov M.Y."/>
            <person name="Popov V.N."/>
        </authorList>
    </citation>
    <scope>NUCLEOTIDE SEQUENCE [LARGE SCALE GENOMIC DNA]</scope>
</reference>
<proteinExistence type="predicted"/>
<accession>A0A1J1J2M1</accession>
<organism evidence="1 2">
    <name type="scientific">Clunio marinus</name>
    <dbReference type="NCBI Taxonomy" id="568069"/>
    <lineage>
        <taxon>Eukaryota</taxon>
        <taxon>Metazoa</taxon>
        <taxon>Ecdysozoa</taxon>
        <taxon>Arthropoda</taxon>
        <taxon>Hexapoda</taxon>
        <taxon>Insecta</taxon>
        <taxon>Pterygota</taxon>
        <taxon>Neoptera</taxon>
        <taxon>Endopterygota</taxon>
        <taxon>Diptera</taxon>
        <taxon>Nematocera</taxon>
        <taxon>Chironomoidea</taxon>
        <taxon>Chironomidae</taxon>
        <taxon>Clunio</taxon>
    </lineage>
</organism>
<gene>
    <name evidence="1" type="ORF">CLUMA_CG018726</name>
</gene>
<sequence length="84" mass="9424">MNEAETRLGTMSFKQLRAMNEAETSLGTMSFKQECVASLIDYCLSSLAYVRLCVTVFDKSMRDETSLVVGIRCGLHLDEISIKH</sequence>
<dbReference type="Proteomes" id="UP000183832">
    <property type="component" value="Unassembled WGS sequence"/>
</dbReference>
<name>A0A1J1J2M1_9DIPT</name>
<dbReference type="AlphaFoldDB" id="A0A1J1J2M1"/>
<evidence type="ECO:0000313" key="2">
    <source>
        <dbReference type="Proteomes" id="UP000183832"/>
    </source>
</evidence>